<feature type="signal peptide" evidence="1">
    <location>
        <begin position="1"/>
        <end position="22"/>
    </location>
</feature>
<evidence type="ECO:0000256" key="1">
    <source>
        <dbReference type="SAM" id="SignalP"/>
    </source>
</evidence>
<reference evidence="2" key="1">
    <citation type="submission" date="2011-11" db="EMBL/GenBank/DDBJ databases">
        <title>Complete genome sequence of Candidatus Mycoplasma haemominutum.</title>
        <authorList>
            <person name="Barker E.N."/>
            <person name="Darby A.C."/>
            <person name="Helps C.R."/>
            <person name="Peters I.R."/>
            <person name="Hughes M.A."/>
            <person name="Radford A.D."/>
            <person name="Novacco M."/>
            <person name="Boretti F."/>
            <person name="Hofmann-Lehmann R."/>
            <person name="Tasker S."/>
        </authorList>
    </citation>
    <scope>NUCLEOTIDE SEQUENCE</scope>
    <source>
        <strain evidence="2">Birmingham 1</strain>
    </source>
</reference>
<dbReference type="PATRIC" id="fig|1116213.3.peg.447"/>
<protein>
    <recommendedName>
        <fullName evidence="3">Lipoprotein</fullName>
    </recommendedName>
</protein>
<accession>G8C3N3</accession>
<gene>
    <name evidence="2" type="ORF">MHM_04130</name>
</gene>
<dbReference type="KEGG" id="mhb:MHM_04130"/>
<evidence type="ECO:0008006" key="3">
    <source>
        <dbReference type="Google" id="ProtNLM"/>
    </source>
</evidence>
<dbReference type="EMBL" id="HE613254">
    <property type="protein sequence ID" value="CCE66931.1"/>
    <property type="molecule type" value="Genomic_DNA"/>
</dbReference>
<dbReference type="RefSeq" id="WP_015511796.1">
    <property type="nucleotide sequence ID" value="NC_021007.1"/>
</dbReference>
<sequence length="211" mass="23111">MAWVLSILLSFFGALGAGCAIAVPAITYGSSRNAGKVNFSLEKCDTSNTETNDSVLFGSKGAQKSCWRVDKINESDPEGDDETEPINIDTTASEITKLLEELWTKTEQSNYGNWSSECSKGNLHWKLGTTSGNSNNSRIWGYCGDSSKLDSIGDSTINFVELKRNSTDSVELSVCASGKECWTDDITSETPVIFKNKSATHWKDIKFFSLK</sequence>
<feature type="chain" id="PRO_5003508815" description="Lipoprotein" evidence="1">
    <location>
        <begin position="23"/>
        <end position="211"/>
    </location>
</feature>
<keyword evidence="1" id="KW-0732">Signal</keyword>
<evidence type="ECO:0000313" key="2">
    <source>
        <dbReference type="EMBL" id="CCE66931.1"/>
    </source>
</evidence>
<name>G8C3N3_9MOLU</name>
<dbReference type="HOGENOM" id="CLU_107062_0_0_14"/>
<reference evidence="2" key="2">
    <citation type="submission" date="2011-11" db="EMBL/GenBank/DDBJ databases">
        <authorList>
            <person name="Barker E."/>
        </authorList>
    </citation>
    <scope>NUCLEOTIDE SEQUENCE</scope>
    <source>
        <strain evidence="2">Birmingham 1</strain>
    </source>
</reference>
<proteinExistence type="predicted"/>
<organism evidence="2">
    <name type="scientific">Candidatus Mycoplasma haematominutum 'Birmingham 1'</name>
    <dbReference type="NCBI Taxonomy" id="1116213"/>
    <lineage>
        <taxon>Bacteria</taxon>
        <taxon>Bacillati</taxon>
        <taxon>Mycoplasmatota</taxon>
        <taxon>Mollicutes</taxon>
        <taxon>Mycoplasmataceae</taxon>
        <taxon>Mycoplasma</taxon>
    </lineage>
</organism>
<dbReference type="AlphaFoldDB" id="G8C3N3"/>